<sequence>MPTRPSALCLCALLSPLLTAAGVPWPKEKPLPPVSYAPKDALKQVAVDGAPKAIELAAGWKHYDKTSNAFKGVGALPDLPDIKRAWDRGEVGKAAGMLTWTLLKVGFPPADAVDFAGKAMAAGILAGKDAAHRQQLDDLYRSYKAAGSGGTGGDRGVYGFRQGFLSGNIREEIRRTCPGVSEENLRRMEESALRTYCENRQYQEGFEAYKQQVRSWMTQNGIPWSGEEATFERLLVQIDGFERAIAAKGASDGLFDAQRARLIRAILHGGPGGLDAGLAEYFSQYYRDTRNAKGEKLGPGPASPGTAAATNRPAGTYRNVFEWAVPPDRRWQVGEWQVKHGSAWYQTGELFVDGKSIGAWNLKDGGEATRVRSHAVVAAPNTKVELKVTLPKAGPGYTMTITQVTGARDATYTVWWFCDSVFCEPKK</sequence>
<evidence type="ECO:0000256" key="2">
    <source>
        <dbReference type="SAM" id="SignalP"/>
    </source>
</evidence>
<proteinExistence type="predicted"/>
<feature type="chain" id="PRO_5039020296" evidence="2">
    <location>
        <begin position="21"/>
        <end position="427"/>
    </location>
</feature>
<feature type="signal peptide" evidence="2">
    <location>
        <begin position="1"/>
        <end position="20"/>
    </location>
</feature>
<feature type="region of interest" description="Disordered" evidence="1">
    <location>
        <begin position="292"/>
        <end position="311"/>
    </location>
</feature>
<evidence type="ECO:0000313" key="4">
    <source>
        <dbReference type="Proteomes" id="UP000886657"/>
    </source>
</evidence>
<feature type="compositionally biased region" description="Low complexity" evidence="1">
    <location>
        <begin position="298"/>
        <end position="310"/>
    </location>
</feature>
<comment type="caution">
    <text evidence="3">The sequence shown here is derived from an EMBL/GenBank/DDBJ whole genome shotgun (WGS) entry which is preliminary data.</text>
</comment>
<evidence type="ECO:0000313" key="3">
    <source>
        <dbReference type="EMBL" id="MBK9796194.1"/>
    </source>
</evidence>
<dbReference type="EMBL" id="JADKIO010000005">
    <property type="protein sequence ID" value="MBK9796194.1"/>
    <property type="molecule type" value="Genomic_DNA"/>
</dbReference>
<organism evidence="3 4">
    <name type="scientific">Candidatus Geothrix skivensis</name>
    <dbReference type="NCBI Taxonomy" id="2954439"/>
    <lineage>
        <taxon>Bacteria</taxon>
        <taxon>Pseudomonadati</taxon>
        <taxon>Acidobacteriota</taxon>
        <taxon>Holophagae</taxon>
        <taxon>Holophagales</taxon>
        <taxon>Holophagaceae</taxon>
        <taxon>Geothrix</taxon>
    </lineage>
</organism>
<evidence type="ECO:0000256" key="1">
    <source>
        <dbReference type="SAM" id="MobiDB-lite"/>
    </source>
</evidence>
<name>A0A9D7SEM1_9BACT</name>
<reference evidence="3" key="1">
    <citation type="submission" date="2020-10" db="EMBL/GenBank/DDBJ databases">
        <title>Connecting structure to function with the recovery of over 1000 high-quality activated sludge metagenome-assembled genomes encoding full-length rRNA genes using long-read sequencing.</title>
        <authorList>
            <person name="Singleton C.M."/>
            <person name="Petriglieri F."/>
            <person name="Kristensen J.M."/>
            <person name="Kirkegaard R.H."/>
            <person name="Michaelsen T.Y."/>
            <person name="Andersen M.H."/>
            <person name="Karst S.M."/>
            <person name="Dueholm M.S."/>
            <person name="Nielsen P.H."/>
            <person name="Albertsen M."/>
        </authorList>
    </citation>
    <scope>NUCLEOTIDE SEQUENCE</scope>
    <source>
        <strain evidence="3">Skiv_18-Q3-R9-52_MAXAC.067</strain>
    </source>
</reference>
<keyword evidence="2" id="KW-0732">Signal</keyword>
<gene>
    <name evidence="3" type="ORF">IPP58_06820</name>
</gene>
<protein>
    <submittedName>
        <fullName evidence="3">Uncharacterized protein</fullName>
    </submittedName>
</protein>
<dbReference type="Proteomes" id="UP000886657">
    <property type="component" value="Unassembled WGS sequence"/>
</dbReference>
<dbReference type="AlphaFoldDB" id="A0A9D7SEM1"/>
<accession>A0A9D7SEM1</accession>